<dbReference type="InterPro" id="IPR004360">
    <property type="entry name" value="Glyas_Fos-R_dOase_dom"/>
</dbReference>
<proteinExistence type="predicted"/>
<sequence length="154" mass="16984">MEEIGINGMAHVVLTVSRFAECRAFYARLLPRLGMKPVFDGPKFFYCVGARTAIGIEPCDPAHAGQRFDQGRVGLHHLCLRARTREDVDRVAALLREIGATIIRAPVEGQWAPGYYSVLFEDPDGIRLEVNHVPGAGVLAEGTQFNATDGYEDR</sequence>
<dbReference type="Pfam" id="PF00903">
    <property type="entry name" value="Glyoxalase"/>
    <property type="match status" value="1"/>
</dbReference>
<dbReference type="RefSeq" id="WP_211872077.1">
    <property type="nucleotide sequence ID" value="NZ_JAAEDI010000049.1"/>
</dbReference>
<gene>
    <name evidence="3" type="ORF">GXW78_27215</name>
</gene>
<evidence type="ECO:0000256" key="1">
    <source>
        <dbReference type="ARBA" id="ARBA00022723"/>
    </source>
</evidence>
<evidence type="ECO:0000313" key="4">
    <source>
        <dbReference type="Proteomes" id="UP000698752"/>
    </source>
</evidence>
<dbReference type="PANTHER" id="PTHR36113">
    <property type="entry name" value="LYASE, PUTATIVE-RELATED-RELATED"/>
    <property type="match status" value="1"/>
</dbReference>
<dbReference type="SUPFAM" id="SSF54593">
    <property type="entry name" value="Glyoxalase/Bleomycin resistance protein/Dihydroxybiphenyl dioxygenase"/>
    <property type="match status" value="1"/>
</dbReference>
<accession>A0ABS5EQV1</accession>
<feature type="domain" description="VOC" evidence="2">
    <location>
        <begin position="8"/>
        <end position="133"/>
    </location>
</feature>
<dbReference type="PANTHER" id="PTHR36113:SF6">
    <property type="entry name" value="FOSFOMYCIN RESISTANCE PROTEIN FOSX"/>
    <property type="match status" value="1"/>
</dbReference>
<evidence type="ECO:0000313" key="3">
    <source>
        <dbReference type="EMBL" id="MBR0653371.1"/>
    </source>
</evidence>
<name>A0ABS5EQV1_9PROT</name>
<keyword evidence="1" id="KW-0479">Metal-binding</keyword>
<reference evidence="4" key="1">
    <citation type="journal article" date="2021" name="Syst. Appl. Microbiol.">
        <title>Roseomonas hellenica sp. nov., isolated from roots of wild-growing Alkanna tinctoria.</title>
        <authorList>
            <person name="Rat A."/>
            <person name="Naranjo H.D."/>
            <person name="Lebbe L."/>
            <person name="Cnockaert M."/>
            <person name="Krigas N."/>
            <person name="Grigoriadou K."/>
            <person name="Maloupa E."/>
            <person name="Willems A."/>
        </authorList>
    </citation>
    <scope>NUCLEOTIDE SEQUENCE [LARGE SCALE GENOMIC DNA]</scope>
    <source>
        <strain evidence="4">LMG 31159</strain>
    </source>
</reference>
<dbReference type="Gene3D" id="3.10.180.10">
    <property type="entry name" value="2,3-Dihydroxybiphenyl 1,2-Dioxygenase, domain 1"/>
    <property type="match status" value="1"/>
</dbReference>
<keyword evidence="4" id="KW-1185">Reference proteome</keyword>
<dbReference type="Proteomes" id="UP000698752">
    <property type="component" value="Unassembled WGS sequence"/>
</dbReference>
<dbReference type="InterPro" id="IPR029068">
    <property type="entry name" value="Glyas_Bleomycin-R_OHBP_Dase"/>
</dbReference>
<protein>
    <submittedName>
        <fullName evidence="3">VOC family protein</fullName>
    </submittedName>
</protein>
<comment type="caution">
    <text evidence="3">The sequence shown here is derived from an EMBL/GenBank/DDBJ whole genome shotgun (WGS) entry which is preliminary data.</text>
</comment>
<dbReference type="PROSITE" id="PS51819">
    <property type="entry name" value="VOC"/>
    <property type="match status" value="1"/>
</dbReference>
<dbReference type="InterPro" id="IPR051332">
    <property type="entry name" value="Fosfomycin_Res_Enzymes"/>
</dbReference>
<dbReference type="EMBL" id="JAAEDI010000049">
    <property type="protein sequence ID" value="MBR0653371.1"/>
    <property type="molecule type" value="Genomic_DNA"/>
</dbReference>
<evidence type="ECO:0000259" key="2">
    <source>
        <dbReference type="PROSITE" id="PS51819"/>
    </source>
</evidence>
<organism evidence="3 4">
    <name type="scientific">Neoroseomonas terrae</name>
    <dbReference type="NCBI Taxonomy" id="424799"/>
    <lineage>
        <taxon>Bacteria</taxon>
        <taxon>Pseudomonadati</taxon>
        <taxon>Pseudomonadota</taxon>
        <taxon>Alphaproteobacteria</taxon>
        <taxon>Acetobacterales</taxon>
        <taxon>Acetobacteraceae</taxon>
        <taxon>Neoroseomonas</taxon>
    </lineage>
</organism>
<dbReference type="InterPro" id="IPR037523">
    <property type="entry name" value="VOC_core"/>
</dbReference>